<dbReference type="EMBL" id="JBCGBO010000003">
    <property type="protein sequence ID" value="KAK9214354.1"/>
    <property type="molecule type" value="Genomic_DNA"/>
</dbReference>
<dbReference type="InterPro" id="IPR054722">
    <property type="entry name" value="PolX-like_BBD"/>
</dbReference>
<evidence type="ECO:0000259" key="2">
    <source>
        <dbReference type="Pfam" id="PF22936"/>
    </source>
</evidence>
<feature type="region of interest" description="Disordered" evidence="1">
    <location>
        <begin position="548"/>
        <end position="572"/>
    </location>
</feature>
<dbReference type="Proteomes" id="UP001428341">
    <property type="component" value="Unassembled WGS sequence"/>
</dbReference>
<evidence type="ECO:0000313" key="3">
    <source>
        <dbReference type="EMBL" id="KAK9214354.1"/>
    </source>
</evidence>
<reference evidence="3 4" key="1">
    <citation type="submission" date="2024-05" db="EMBL/GenBank/DDBJ databases">
        <title>Haplotype-resolved chromosome-level genome assembly of Huyou (Citrus changshanensis).</title>
        <authorList>
            <person name="Miao C."/>
            <person name="Chen W."/>
            <person name="Wu Y."/>
            <person name="Wang L."/>
            <person name="Zhao S."/>
            <person name="Grierson D."/>
            <person name="Xu C."/>
            <person name="Chen K."/>
        </authorList>
    </citation>
    <scope>NUCLEOTIDE SEQUENCE [LARGE SCALE GENOMIC DNA]</scope>
    <source>
        <strain evidence="3">01-14</strain>
        <tissue evidence="3">Leaf</tissue>
    </source>
</reference>
<dbReference type="AlphaFoldDB" id="A0AAP0MJ10"/>
<dbReference type="PANTHER" id="PTHR47481:SF10">
    <property type="entry name" value="COPIA-LIKE POLYPROTEIN_RETROTRANSPOSON"/>
    <property type="match status" value="1"/>
</dbReference>
<dbReference type="Pfam" id="PF22936">
    <property type="entry name" value="Pol_BBD"/>
    <property type="match status" value="1"/>
</dbReference>
<protein>
    <recommendedName>
        <fullName evidence="2">Retrovirus-related Pol polyprotein from transposon TNT 1-94-like beta-barrel domain-containing protein</fullName>
    </recommendedName>
</protein>
<accession>A0AAP0MJ10</accession>
<gene>
    <name evidence="3" type="ORF">WN944_006343</name>
</gene>
<dbReference type="PANTHER" id="PTHR47481">
    <property type="match status" value="1"/>
</dbReference>
<evidence type="ECO:0000313" key="4">
    <source>
        <dbReference type="Proteomes" id="UP001428341"/>
    </source>
</evidence>
<feature type="region of interest" description="Disordered" evidence="1">
    <location>
        <begin position="231"/>
        <end position="282"/>
    </location>
</feature>
<sequence length="585" mass="65564">MASSSSSQSQPKLSIQSFHQCSSLISIKLTSNNYLIWKSQVLPLVRSLGLEHHVITDASFPSTVNTDDGKKVHNPEFLQWQNNDGLLMTWLRGMMSEEVLSMVTGGLTAREVWLAIEEQMLSATKEQESWLKDSFYSLKKGSLKLQDLTKKFKNICDQLAAIGKPIADEDQVFQLARSLGPQYADFKTAMMTKPPYPNMKRFVLALQNHEQTIVAQREVNKSAQMNYNEAFFGQRGRGGKNQRGGRYNNFRGRDNGGGRGNVNNQNKLNSQPPLKQNKVTNQQEQEEEIIYQICGKKNHSAVNCWYRYDYFDEEDIPKALAAMNLQDRNDPKLYADWGATSHMTNNKGNIDKPVLYKGNDKRFVGNGQGLHITHVGNASLNTDYGKLKLNNVLVVPKLKKNLLSVGQLIKDNKCSFEFNSDGFVVKNQEKQETRHIVEFPSCDEWLELTSATPISQDTKSNHTICHAHAQKECLGISNPHAIPPQIQMPLAQAAVPRLSTLIFGSPATLSSTQPQNVLVTAPIDNLNNNQINAPVPCKPVTLQLLPAEEEENSTRDIHQRQNALDPPDISENLVVDLSGYPHQVS</sequence>
<name>A0AAP0MJ10_9ROSI</name>
<keyword evidence="4" id="KW-1185">Reference proteome</keyword>
<evidence type="ECO:0000256" key="1">
    <source>
        <dbReference type="SAM" id="MobiDB-lite"/>
    </source>
</evidence>
<organism evidence="3 4">
    <name type="scientific">Citrus x changshan-huyou</name>
    <dbReference type="NCBI Taxonomy" id="2935761"/>
    <lineage>
        <taxon>Eukaryota</taxon>
        <taxon>Viridiplantae</taxon>
        <taxon>Streptophyta</taxon>
        <taxon>Embryophyta</taxon>
        <taxon>Tracheophyta</taxon>
        <taxon>Spermatophyta</taxon>
        <taxon>Magnoliopsida</taxon>
        <taxon>eudicotyledons</taxon>
        <taxon>Gunneridae</taxon>
        <taxon>Pentapetalae</taxon>
        <taxon>rosids</taxon>
        <taxon>malvids</taxon>
        <taxon>Sapindales</taxon>
        <taxon>Rutaceae</taxon>
        <taxon>Aurantioideae</taxon>
        <taxon>Citrus</taxon>
    </lineage>
</organism>
<feature type="domain" description="Retrovirus-related Pol polyprotein from transposon TNT 1-94-like beta-barrel" evidence="2">
    <location>
        <begin position="334"/>
        <end position="411"/>
    </location>
</feature>
<comment type="caution">
    <text evidence="3">The sequence shown here is derived from an EMBL/GenBank/DDBJ whole genome shotgun (WGS) entry which is preliminary data.</text>
</comment>
<feature type="compositionally biased region" description="Polar residues" evidence="1">
    <location>
        <begin position="265"/>
        <end position="281"/>
    </location>
</feature>
<proteinExistence type="predicted"/>
<dbReference type="Pfam" id="PF14223">
    <property type="entry name" value="Retrotran_gag_2"/>
    <property type="match status" value="1"/>
</dbReference>